<dbReference type="AlphaFoldDB" id="A0A1T5BDI1"/>
<dbReference type="Gene3D" id="3.30.450.20">
    <property type="entry name" value="PAS domain"/>
    <property type="match status" value="1"/>
</dbReference>
<dbReference type="STRING" id="889453.SAMN03080601_00482"/>
<accession>A0A1T5BDI1</accession>
<dbReference type="Proteomes" id="UP000191055">
    <property type="component" value="Unassembled WGS sequence"/>
</dbReference>
<keyword evidence="2" id="KW-1185">Reference proteome</keyword>
<dbReference type="Pfam" id="PF13596">
    <property type="entry name" value="PAS_10"/>
    <property type="match status" value="1"/>
</dbReference>
<protein>
    <submittedName>
        <fullName evidence="1">PAS domain-containing protein</fullName>
    </submittedName>
</protein>
<proteinExistence type="predicted"/>
<evidence type="ECO:0000313" key="2">
    <source>
        <dbReference type="Proteomes" id="UP000191055"/>
    </source>
</evidence>
<gene>
    <name evidence="1" type="ORF">SAMN03080601_00482</name>
</gene>
<dbReference type="EMBL" id="FUYV01000002">
    <property type="protein sequence ID" value="SKB45070.1"/>
    <property type="molecule type" value="Genomic_DNA"/>
</dbReference>
<name>A0A1T5BDI1_9BACT</name>
<evidence type="ECO:0000313" key="1">
    <source>
        <dbReference type="EMBL" id="SKB45070.1"/>
    </source>
</evidence>
<organism evidence="1 2">
    <name type="scientific">Alkalitalea saponilacus</name>
    <dbReference type="NCBI Taxonomy" id="889453"/>
    <lineage>
        <taxon>Bacteria</taxon>
        <taxon>Pseudomonadati</taxon>
        <taxon>Bacteroidota</taxon>
        <taxon>Bacteroidia</taxon>
        <taxon>Marinilabiliales</taxon>
        <taxon>Marinilabiliaceae</taxon>
        <taxon>Alkalitalea</taxon>
    </lineage>
</organism>
<reference evidence="1 2" key="1">
    <citation type="submission" date="2017-02" db="EMBL/GenBank/DDBJ databases">
        <authorList>
            <person name="Peterson S.W."/>
        </authorList>
    </citation>
    <scope>NUCLEOTIDE SEQUENCE [LARGE SCALE GENOMIC DNA]</scope>
    <source>
        <strain evidence="1 2">DSM 24412</strain>
    </source>
</reference>
<sequence length="84" mass="9890">MIFIRRCHPPGSVHIVDQIVEDFKSGKESSAAFWINFKERFIYIEYFAIKGKDGEYLGVVEFTQDLTKLRKLEGEQRLLNYSNE</sequence>